<name>A0A7W9ZGG6_NOVIT</name>
<dbReference type="EMBL" id="JACIIX010000008">
    <property type="protein sequence ID" value="MBB6210985.1"/>
    <property type="molecule type" value="Genomic_DNA"/>
</dbReference>
<feature type="chain" id="PRO_5030558503" description="DUF1849 domain-containing protein" evidence="1">
    <location>
        <begin position="16"/>
        <end position="265"/>
    </location>
</feature>
<evidence type="ECO:0000313" key="3">
    <source>
        <dbReference type="Proteomes" id="UP000544872"/>
    </source>
</evidence>
<proteinExistence type="predicted"/>
<dbReference type="Pfam" id="PF08904">
    <property type="entry name" value="EipB_like"/>
    <property type="match status" value="1"/>
</dbReference>
<accession>A0A7W9ZGG6</accession>
<reference evidence="2 3" key="1">
    <citation type="submission" date="2020-08" db="EMBL/GenBank/DDBJ databases">
        <title>Genomic Encyclopedia of Type Strains, Phase IV (KMG-IV): sequencing the most valuable type-strain genomes for metagenomic binning, comparative biology and taxonomic classification.</title>
        <authorList>
            <person name="Goeker M."/>
        </authorList>
    </citation>
    <scope>NUCLEOTIDE SEQUENCE [LARGE SCALE GENOMIC DNA]</scope>
    <source>
        <strain evidence="2 3">DSM 11590</strain>
    </source>
</reference>
<gene>
    <name evidence="2" type="ORF">FHS48_002415</name>
</gene>
<protein>
    <recommendedName>
        <fullName evidence="4">DUF1849 domain-containing protein</fullName>
    </recommendedName>
</protein>
<keyword evidence="3" id="KW-1185">Reference proteome</keyword>
<evidence type="ECO:0000313" key="2">
    <source>
        <dbReference type="EMBL" id="MBB6210985.1"/>
    </source>
</evidence>
<sequence length="265" mass="28403">MILLPALLMALPASAADAAGPLAPHEAEYSMRLNSAKPSSGIVGANGVMRYTFSDSCDGWTVETHTELTLWQTSGGATSTVWDFVSWEAKDGSSYRFKVRNHRDGEIVDSYEGDARLGPDGVGSATFRDEGEGAESVVFDLTAGTLFPTSHTESLIRQARDGKRFFARKVFDGSAIGEAVNVSAAIGARFPGDSGSALPNLLLNTPGWPVVLAFFTPENTTGTPDFEVTLRYHDNGVAESILQDFGDFTLRGTLTDLRTPIARKC</sequence>
<dbReference type="RefSeq" id="WP_184263793.1">
    <property type="nucleotide sequence ID" value="NZ_JACIIX010000008.1"/>
</dbReference>
<keyword evidence="1" id="KW-0732">Signal</keyword>
<dbReference type="Proteomes" id="UP000544872">
    <property type="component" value="Unassembled WGS sequence"/>
</dbReference>
<evidence type="ECO:0000256" key="1">
    <source>
        <dbReference type="SAM" id="SignalP"/>
    </source>
</evidence>
<feature type="signal peptide" evidence="1">
    <location>
        <begin position="1"/>
        <end position="15"/>
    </location>
</feature>
<dbReference type="InterPro" id="IPR015000">
    <property type="entry name" value="EipB-like"/>
</dbReference>
<dbReference type="AlphaFoldDB" id="A0A7W9ZGG6"/>
<organism evidence="2 3">
    <name type="scientific">Novispirillum itersonii</name>
    <name type="common">Aquaspirillum itersonii</name>
    <dbReference type="NCBI Taxonomy" id="189"/>
    <lineage>
        <taxon>Bacteria</taxon>
        <taxon>Pseudomonadati</taxon>
        <taxon>Pseudomonadota</taxon>
        <taxon>Alphaproteobacteria</taxon>
        <taxon>Rhodospirillales</taxon>
        <taxon>Novispirillaceae</taxon>
        <taxon>Novispirillum</taxon>
    </lineage>
</organism>
<comment type="caution">
    <text evidence="2">The sequence shown here is derived from an EMBL/GenBank/DDBJ whole genome shotgun (WGS) entry which is preliminary data.</text>
</comment>
<evidence type="ECO:0008006" key="4">
    <source>
        <dbReference type="Google" id="ProtNLM"/>
    </source>
</evidence>